<dbReference type="Gene3D" id="1.10.10.10">
    <property type="entry name" value="Winged helix-like DNA-binding domain superfamily/Winged helix DNA-binding domain"/>
    <property type="match status" value="2"/>
</dbReference>
<proteinExistence type="predicted"/>
<dbReference type="Proteomes" id="UP001321018">
    <property type="component" value="Unassembled WGS sequence"/>
</dbReference>
<dbReference type="AlphaFoldDB" id="A0AAP3E080"/>
<dbReference type="Pfam" id="PF24035">
    <property type="entry name" value="DUF7344"/>
    <property type="match status" value="2"/>
</dbReference>
<dbReference type="RefSeq" id="WP_338001918.1">
    <property type="nucleotide sequence ID" value="NZ_JAOPKA010000001.1"/>
</dbReference>
<dbReference type="InterPro" id="IPR036388">
    <property type="entry name" value="WH-like_DNA-bd_sf"/>
</dbReference>
<gene>
    <name evidence="2" type="ORF">OB960_01435</name>
</gene>
<dbReference type="InterPro" id="IPR055768">
    <property type="entry name" value="DUF7344"/>
</dbReference>
<comment type="caution">
    <text evidence="2">The sequence shown here is derived from an EMBL/GenBank/DDBJ whole genome shotgun (WGS) entry which is preliminary data.</text>
</comment>
<feature type="domain" description="DUF7344" evidence="1">
    <location>
        <begin position="18"/>
        <end position="97"/>
    </location>
</feature>
<name>A0AAP3E080_9EURY</name>
<evidence type="ECO:0000313" key="2">
    <source>
        <dbReference type="EMBL" id="MCU4740063.1"/>
    </source>
</evidence>
<dbReference type="EMBL" id="JAOPKA010000001">
    <property type="protein sequence ID" value="MCU4740063.1"/>
    <property type="molecule type" value="Genomic_DNA"/>
</dbReference>
<protein>
    <recommendedName>
        <fullName evidence="1">DUF7344 domain-containing protein</fullName>
    </recommendedName>
</protein>
<evidence type="ECO:0000259" key="1">
    <source>
        <dbReference type="Pfam" id="PF24035"/>
    </source>
</evidence>
<feature type="domain" description="DUF7344" evidence="1">
    <location>
        <begin position="126"/>
        <end position="207"/>
    </location>
</feature>
<sequence length="240" mass="26488">MTQRTGPTSDTSKDVVYTCLAHHRRRRLLVLLEDSSSPVSPADLATRLVADESDSDRSVEDVSEDDATSVLVELQHTHLPTLDDAGFVDWDRDADTVALADRTLLEDPVVAPQLASLEESRDRLLSALADRRRRLALSLASRSSTSITREELAAAMVARERAMGLGNGRKNKHEAVDALETKLYHQHLPKLENAGLVAYDHDGETITYVGHPDVEAEWFDHTVDDPQCPVLEIAPPQAKL</sequence>
<organism evidence="2 3">
    <name type="scientific">Natronoglomus mannanivorans</name>
    <dbReference type="NCBI Taxonomy" id="2979990"/>
    <lineage>
        <taxon>Archaea</taxon>
        <taxon>Methanobacteriati</taxon>
        <taxon>Methanobacteriota</taxon>
        <taxon>Stenosarchaea group</taxon>
        <taxon>Halobacteria</taxon>
        <taxon>Halobacteriales</taxon>
        <taxon>Natrialbaceae</taxon>
        <taxon>Natronoglomus</taxon>
    </lineage>
</organism>
<evidence type="ECO:0000313" key="3">
    <source>
        <dbReference type="Proteomes" id="UP001321018"/>
    </source>
</evidence>
<accession>A0AAP3E080</accession>
<reference evidence="2" key="1">
    <citation type="submission" date="2022-09" db="EMBL/GenBank/DDBJ databases">
        <title>Enrichment on poylsaccharides allowed isolation of novel metabolic and taxonomic groups of Haloarchaea.</title>
        <authorList>
            <person name="Sorokin D.Y."/>
            <person name="Elcheninov A.G."/>
            <person name="Khizhniak T.V."/>
            <person name="Kolganova T.V."/>
            <person name="Kublanov I.V."/>
        </authorList>
    </citation>
    <scope>NUCLEOTIDE SEQUENCE</scope>
    <source>
        <strain evidence="2">AArc-xg1-1</strain>
    </source>
</reference>